<evidence type="ECO:0000256" key="2">
    <source>
        <dbReference type="SAM" id="Phobius"/>
    </source>
</evidence>
<keyword evidence="4" id="KW-1185">Reference proteome</keyword>
<sequence>MFQFALLLVLTGFLLSLAIVSRLMEVAITLIYPTSIFLVQQLVKLFVLITSLSARMTGYVGCKTLSKICDHKEETEVLDINLRAPVIPYERIVYPQADHPYAKPLELNVNDDKEVALTNEEPGEADEIIAKSDDEDIDTKEDDD</sequence>
<comment type="caution">
    <text evidence="3">The sequence shown here is derived from an EMBL/GenBank/DDBJ whole genome shotgun (WGS) entry which is preliminary data.</text>
</comment>
<evidence type="ECO:0000313" key="4">
    <source>
        <dbReference type="Proteomes" id="UP001607303"/>
    </source>
</evidence>
<gene>
    <name evidence="3" type="ORF">V1477_008595</name>
</gene>
<accession>A0ABD2CDG5</accession>
<evidence type="ECO:0000313" key="3">
    <source>
        <dbReference type="EMBL" id="KAL2743106.1"/>
    </source>
</evidence>
<dbReference type="EMBL" id="JAYRBN010000056">
    <property type="protein sequence ID" value="KAL2743106.1"/>
    <property type="molecule type" value="Genomic_DNA"/>
</dbReference>
<reference evidence="3 4" key="1">
    <citation type="journal article" date="2024" name="Ann. Entomol. Soc. Am.">
        <title>Genomic analyses of the southern and eastern yellowjacket wasps (Hymenoptera: Vespidae) reveal evolutionary signatures of social life.</title>
        <authorList>
            <person name="Catto M.A."/>
            <person name="Caine P.B."/>
            <person name="Orr S.E."/>
            <person name="Hunt B.G."/>
            <person name="Goodisman M.A.D."/>
        </authorList>
    </citation>
    <scope>NUCLEOTIDE SEQUENCE [LARGE SCALE GENOMIC DNA]</scope>
    <source>
        <strain evidence="3">232</strain>
        <tissue evidence="3">Head and thorax</tissue>
    </source>
</reference>
<feature type="region of interest" description="Disordered" evidence="1">
    <location>
        <begin position="119"/>
        <end position="144"/>
    </location>
</feature>
<keyword evidence="2" id="KW-0812">Transmembrane</keyword>
<keyword evidence="2" id="KW-0472">Membrane</keyword>
<protein>
    <submittedName>
        <fullName evidence="3">Uncharacterized protein</fullName>
    </submittedName>
</protein>
<name>A0ABD2CDG5_VESMC</name>
<proteinExistence type="predicted"/>
<dbReference type="Proteomes" id="UP001607303">
    <property type="component" value="Unassembled WGS sequence"/>
</dbReference>
<feature type="compositionally biased region" description="Acidic residues" evidence="1">
    <location>
        <begin position="121"/>
        <end position="144"/>
    </location>
</feature>
<feature type="transmembrane region" description="Helical" evidence="2">
    <location>
        <begin position="30"/>
        <end position="49"/>
    </location>
</feature>
<organism evidence="3 4">
    <name type="scientific">Vespula maculifrons</name>
    <name type="common">Eastern yellow jacket</name>
    <name type="synonym">Wasp</name>
    <dbReference type="NCBI Taxonomy" id="7453"/>
    <lineage>
        <taxon>Eukaryota</taxon>
        <taxon>Metazoa</taxon>
        <taxon>Ecdysozoa</taxon>
        <taxon>Arthropoda</taxon>
        <taxon>Hexapoda</taxon>
        <taxon>Insecta</taxon>
        <taxon>Pterygota</taxon>
        <taxon>Neoptera</taxon>
        <taxon>Endopterygota</taxon>
        <taxon>Hymenoptera</taxon>
        <taxon>Apocrita</taxon>
        <taxon>Aculeata</taxon>
        <taxon>Vespoidea</taxon>
        <taxon>Vespidae</taxon>
        <taxon>Vespinae</taxon>
        <taxon>Vespula</taxon>
    </lineage>
</organism>
<evidence type="ECO:0000256" key="1">
    <source>
        <dbReference type="SAM" id="MobiDB-lite"/>
    </source>
</evidence>
<dbReference type="AlphaFoldDB" id="A0ABD2CDG5"/>
<keyword evidence="2" id="KW-1133">Transmembrane helix</keyword>